<dbReference type="InterPro" id="IPR051692">
    <property type="entry name" value="OMP-like"/>
</dbReference>
<keyword evidence="2 6" id="KW-0732">Signal</keyword>
<dbReference type="AlphaFoldDB" id="A0A4D7QED1"/>
<accession>A0A4D7QED1</accession>
<evidence type="ECO:0000256" key="1">
    <source>
        <dbReference type="ARBA" id="ARBA00004442"/>
    </source>
</evidence>
<dbReference type="PANTHER" id="PTHR34001">
    <property type="entry name" value="BLL7405 PROTEIN"/>
    <property type="match status" value="1"/>
</dbReference>
<comment type="similarity">
    <text evidence="5">Belongs to the Omp25/RopB family.</text>
</comment>
<dbReference type="SUPFAM" id="SSF56925">
    <property type="entry name" value="OMPA-like"/>
    <property type="match status" value="1"/>
</dbReference>
<dbReference type="PANTHER" id="PTHR34001:SF3">
    <property type="entry name" value="BLL7405 PROTEIN"/>
    <property type="match status" value="1"/>
</dbReference>
<evidence type="ECO:0000256" key="6">
    <source>
        <dbReference type="SAM" id="SignalP"/>
    </source>
</evidence>
<evidence type="ECO:0000259" key="7">
    <source>
        <dbReference type="Pfam" id="PF13505"/>
    </source>
</evidence>
<dbReference type="Pfam" id="PF13505">
    <property type="entry name" value="OMP_b-brl"/>
    <property type="match status" value="1"/>
</dbReference>
<evidence type="ECO:0000256" key="3">
    <source>
        <dbReference type="ARBA" id="ARBA00023136"/>
    </source>
</evidence>
<organism evidence="8 9">
    <name type="scientific">Phreatobacter aquaticus</name>
    <dbReference type="NCBI Taxonomy" id="2570229"/>
    <lineage>
        <taxon>Bacteria</taxon>
        <taxon>Pseudomonadati</taxon>
        <taxon>Pseudomonadota</taxon>
        <taxon>Alphaproteobacteria</taxon>
        <taxon>Hyphomicrobiales</taxon>
        <taxon>Phreatobacteraceae</taxon>
        <taxon>Phreatobacter</taxon>
    </lineage>
</organism>
<dbReference type="Gene3D" id="2.40.160.20">
    <property type="match status" value="1"/>
</dbReference>
<dbReference type="RefSeq" id="WP_137098449.1">
    <property type="nucleotide sequence ID" value="NZ_CP039865.1"/>
</dbReference>
<keyword evidence="9" id="KW-1185">Reference proteome</keyword>
<name>A0A4D7QED1_9HYPH</name>
<feature type="chain" id="PRO_5020914042" evidence="6">
    <location>
        <begin position="21"/>
        <end position="223"/>
    </location>
</feature>
<protein>
    <submittedName>
        <fullName evidence="8">Porin family protein</fullName>
    </submittedName>
</protein>
<evidence type="ECO:0000256" key="2">
    <source>
        <dbReference type="ARBA" id="ARBA00022729"/>
    </source>
</evidence>
<proteinExistence type="inferred from homology"/>
<dbReference type="OrthoDB" id="9815357at2"/>
<dbReference type="InterPro" id="IPR011250">
    <property type="entry name" value="OMP/PagP_B-barrel"/>
</dbReference>
<keyword evidence="3" id="KW-0472">Membrane</keyword>
<keyword evidence="4" id="KW-0998">Cell outer membrane</keyword>
<evidence type="ECO:0000256" key="5">
    <source>
        <dbReference type="ARBA" id="ARBA00038306"/>
    </source>
</evidence>
<dbReference type="EMBL" id="CP039865">
    <property type="protein sequence ID" value="QCK85115.1"/>
    <property type="molecule type" value="Genomic_DNA"/>
</dbReference>
<reference evidence="8 9" key="1">
    <citation type="submission" date="2019-04" db="EMBL/GenBank/DDBJ databases">
        <title>Phreatobacter aquaticus sp. nov.</title>
        <authorList>
            <person name="Choi A."/>
            <person name="Baek K."/>
        </authorList>
    </citation>
    <scope>NUCLEOTIDE SEQUENCE [LARGE SCALE GENOMIC DNA]</scope>
    <source>
        <strain evidence="8 9">NMCR1094</strain>
    </source>
</reference>
<dbReference type="InterPro" id="IPR027385">
    <property type="entry name" value="Beta-barrel_OMP"/>
</dbReference>
<evidence type="ECO:0000313" key="8">
    <source>
        <dbReference type="EMBL" id="QCK85115.1"/>
    </source>
</evidence>
<comment type="subcellular location">
    <subcellularLocation>
        <location evidence="1">Cell outer membrane</location>
    </subcellularLocation>
</comment>
<dbReference type="GO" id="GO:0009279">
    <property type="term" value="C:cell outer membrane"/>
    <property type="evidence" value="ECO:0007669"/>
    <property type="project" value="UniProtKB-SubCell"/>
</dbReference>
<evidence type="ECO:0000313" key="9">
    <source>
        <dbReference type="Proteomes" id="UP000298588"/>
    </source>
</evidence>
<gene>
    <name evidence="8" type="ORF">E8L99_04645</name>
</gene>
<evidence type="ECO:0000256" key="4">
    <source>
        <dbReference type="ARBA" id="ARBA00023237"/>
    </source>
</evidence>
<sequence>MKKVIWATAIAATLASPAMAADLSGRRAIPDAVYSPVIAPAGVWTGFYVGAHLGLGFGSRFNNTAGYAMGGASGLLGGVQAGYDYQINRFVVGGVADLSYGGISRRYVAAGPIDVRASQNWSGSLRGRLGYLVQDNMLIYGTAGLALGNVRAHENSPLIVSQSRSLVGWTAGLGGEYMFTRNISGLLEYRYTGLTRADYTNIVGTPRMGFEGHQIRTGVNYRF</sequence>
<feature type="domain" description="Outer membrane protein beta-barrel" evidence="7">
    <location>
        <begin position="11"/>
        <end position="223"/>
    </location>
</feature>
<dbReference type="KEGG" id="paqt:E8L99_04645"/>
<dbReference type="Proteomes" id="UP000298588">
    <property type="component" value="Chromosome"/>
</dbReference>
<feature type="signal peptide" evidence="6">
    <location>
        <begin position="1"/>
        <end position="20"/>
    </location>
</feature>